<keyword evidence="8" id="KW-1185">Reference proteome</keyword>
<accession>A0A506PKB6</accession>
<dbReference type="PROSITE" id="PS51191">
    <property type="entry name" value="FEMABX"/>
    <property type="match status" value="1"/>
</dbReference>
<gene>
    <name evidence="7" type="ORF">FJ651_07775</name>
</gene>
<evidence type="ECO:0000256" key="5">
    <source>
        <dbReference type="ARBA" id="ARBA00023315"/>
    </source>
</evidence>
<dbReference type="PANTHER" id="PTHR36174:SF1">
    <property type="entry name" value="LIPID II:GLYCINE GLYCYLTRANSFERASE"/>
    <property type="match status" value="1"/>
</dbReference>
<dbReference type="InterPro" id="IPR050644">
    <property type="entry name" value="PG_Glycine_Bridge_Synth"/>
</dbReference>
<evidence type="ECO:0000256" key="1">
    <source>
        <dbReference type="ARBA" id="ARBA00009943"/>
    </source>
</evidence>
<keyword evidence="6" id="KW-0961">Cell wall biogenesis/degradation</keyword>
<protein>
    <submittedName>
        <fullName evidence="7">Peptidoglycan bridge formation glycyltransferase FemA/FemB family protein</fullName>
    </submittedName>
</protein>
<dbReference type="SUPFAM" id="SSF55729">
    <property type="entry name" value="Acyl-CoA N-acyltransferases (Nat)"/>
    <property type="match status" value="1"/>
</dbReference>
<reference evidence="7 8" key="1">
    <citation type="submission" date="2019-06" db="EMBL/GenBank/DDBJ databases">
        <title>Flavobacteriaceae Paucihalobacterium erythroidium CWB-1, complete genome.</title>
        <authorList>
            <person name="Wu S."/>
        </authorList>
    </citation>
    <scope>NUCLEOTIDE SEQUENCE [LARGE SCALE GENOMIC DNA]</scope>
    <source>
        <strain evidence="7 8">CWB-1</strain>
    </source>
</reference>
<dbReference type="OrthoDB" id="9785911at2"/>
<evidence type="ECO:0000256" key="6">
    <source>
        <dbReference type="ARBA" id="ARBA00023316"/>
    </source>
</evidence>
<sequence>MIQVITDKSQWDEALKLADHSDFYHTYHYHHLSKQHNENPVLIKYHYQDNIILLPLLLRPIEDTDYSDATSVYGYAGVLTANNNKNFNHLNFKKELNNLFHTSKIVSVFSRLHPFLSYQETILYGLGQITSPGNVVYIDLTKSLEAQKLDYSRRLKTYLNKAEKHCYIEEGTTPKDLDKFIELYYNNMKRVKANKYYFFSTNYFEQLLKSEDFKTELLLCKLKETDEIISAGLFIKTDEIVQYHLSGTNELFEDLNPVKFLIDYSRIKATNEGFQFFNLGGGRASKDDSLFRFKSKFSKDIKPFKLWKYIVNPEVYQDLETKLNVEQLPLQPDPDYFPSYRRVLTS</sequence>
<name>A0A506PKB6_9FLAO</name>
<dbReference type="PANTHER" id="PTHR36174">
    <property type="entry name" value="LIPID II:GLYCINE GLYCYLTRANSFERASE"/>
    <property type="match status" value="1"/>
</dbReference>
<evidence type="ECO:0000256" key="2">
    <source>
        <dbReference type="ARBA" id="ARBA00022679"/>
    </source>
</evidence>
<keyword evidence="2 7" id="KW-0808">Transferase</keyword>
<evidence type="ECO:0000256" key="4">
    <source>
        <dbReference type="ARBA" id="ARBA00022984"/>
    </source>
</evidence>
<dbReference type="EMBL" id="VHIQ01000003">
    <property type="protein sequence ID" value="TPV34049.1"/>
    <property type="molecule type" value="Genomic_DNA"/>
</dbReference>
<dbReference type="GO" id="GO:0016755">
    <property type="term" value="F:aminoacyltransferase activity"/>
    <property type="evidence" value="ECO:0007669"/>
    <property type="project" value="InterPro"/>
</dbReference>
<dbReference type="InterPro" id="IPR016181">
    <property type="entry name" value="Acyl_CoA_acyltransferase"/>
</dbReference>
<evidence type="ECO:0000313" key="7">
    <source>
        <dbReference type="EMBL" id="TPV34049.1"/>
    </source>
</evidence>
<evidence type="ECO:0000313" key="8">
    <source>
        <dbReference type="Proteomes" id="UP000317332"/>
    </source>
</evidence>
<dbReference type="GO" id="GO:0008360">
    <property type="term" value="P:regulation of cell shape"/>
    <property type="evidence" value="ECO:0007669"/>
    <property type="project" value="UniProtKB-KW"/>
</dbReference>
<dbReference type="Pfam" id="PF02388">
    <property type="entry name" value="FemAB"/>
    <property type="match status" value="1"/>
</dbReference>
<keyword evidence="4" id="KW-0573">Peptidoglycan synthesis</keyword>
<proteinExistence type="inferred from homology"/>
<comment type="caution">
    <text evidence="7">The sequence shown here is derived from an EMBL/GenBank/DDBJ whole genome shotgun (WGS) entry which is preliminary data.</text>
</comment>
<dbReference type="Proteomes" id="UP000317332">
    <property type="component" value="Unassembled WGS sequence"/>
</dbReference>
<comment type="similarity">
    <text evidence="1">Belongs to the FemABX family.</text>
</comment>
<organism evidence="7 8">
    <name type="scientific">Paucihalobacter ruber</name>
    <dbReference type="NCBI Taxonomy" id="2567861"/>
    <lineage>
        <taxon>Bacteria</taxon>
        <taxon>Pseudomonadati</taxon>
        <taxon>Bacteroidota</taxon>
        <taxon>Flavobacteriia</taxon>
        <taxon>Flavobacteriales</taxon>
        <taxon>Flavobacteriaceae</taxon>
        <taxon>Paucihalobacter</taxon>
    </lineage>
</organism>
<dbReference type="InterPro" id="IPR003447">
    <property type="entry name" value="FEMABX"/>
</dbReference>
<dbReference type="GO" id="GO:0071555">
    <property type="term" value="P:cell wall organization"/>
    <property type="evidence" value="ECO:0007669"/>
    <property type="project" value="UniProtKB-KW"/>
</dbReference>
<dbReference type="GO" id="GO:0009252">
    <property type="term" value="P:peptidoglycan biosynthetic process"/>
    <property type="evidence" value="ECO:0007669"/>
    <property type="project" value="UniProtKB-KW"/>
</dbReference>
<dbReference type="AlphaFoldDB" id="A0A506PKB6"/>
<dbReference type="RefSeq" id="WP_140989946.1">
    <property type="nucleotide sequence ID" value="NZ_VHIQ01000003.1"/>
</dbReference>
<keyword evidence="3" id="KW-0133">Cell shape</keyword>
<evidence type="ECO:0000256" key="3">
    <source>
        <dbReference type="ARBA" id="ARBA00022960"/>
    </source>
</evidence>
<dbReference type="Gene3D" id="3.40.630.30">
    <property type="match status" value="1"/>
</dbReference>
<keyword evidence="5" id="KW-0012">Acyltransferase</keyword>